<accession>A0ABV6ZWR8</accession>
<feature type="transmembrane region" description="Helical" evidence="1">
    <location>
        <begin position="56"/>
        <end position="81"/>
    </location>
</feature>
<keyword evidence="1" id="KW-1133">Transmembrane helix</keyword>
<protein>
    <recommendedName>
        <fullName evidence="4">DUF4199 domain-containing protein</fullName>
    </recommendedName>
</protein>
<sequence length="170" mass="17826">MLRLYVFLAALGIVGVFGGFFLGQSVPWAAEAGYGVMVFAALAMIFYPARRTVTSWVIAIPLALVTWSMLSSLAAQLAGLFDLSLHPVLQDVLAFNIAMQERLTVMVTGQPETVSMAMAERAGDFADEPGLLDGIGGRIAIDVAVATVATLVTGLVKKLLNIGGSRPVGA</sequence>
<keyword evidence="1" id="KW-0472">Membrane</keyword>
<feature type="transmembrane region" description="Helical" evidence="1">
    <location>
        <begin position="5"/>
        <end position="26"/>
    </location>
</feature>
<gene>
    <name evidence="2" type="ORF">ACFOOR_06945</name>
</gene>
<reference evidence="3" key="1">
    <citation type="journal article" date="2019" name="Int. J. Syst. Evol. Microbiol.">
        <title>The Global Catalogue of Microorganisms (GCM) 10K type strain sequencing project: providing services to taxonomists for standard genome sequencing and annotation.</title>
        <authorList>
            <consortium name="The Broad Institute Genomics Platform"/>
            <consortium name="The Broad Institute Genome Sequencing Center for Infectious Disease"/>
            <person name="Wu L."/>
            <person name="Ma J."/>
        </authorList>
    </citation>
    <scope>NUCLEOTIDE SEQUENCE [LARGE SCALE GENOMIC DNA]</scope>
    <source>
        <strain evidence="3">KCTC 52487</strain>
    </source>
</reference>
<feature type="transmembrane region" description="Helical" evidence="1">
    <location>
        <begin position="135"/>
        <end position="156"/>
    </location>
</feature>
<dbReference type="RefSeq" id="WP_343165771.1">
    <property type="nucleotide sequence ID" value="NZ_JBHRSV010000010.1"/>
</dbReference>
<proteinExistence type="predicted"/>
<keyword evidence="1" id="KW-0812">Transmembrane</keyword>
<evidence type="ECO:0000313" key="2">
    <source>
        <dbReference type="EMBL" id="MFC2925838.1"/>
    </source>
</evidence>
<feature type="transmembrane region" description="Helical" evidence="1">
    <location>
        <begin position="32"/>
        <end position="49"/>
    </location>
</feature>
<evidence type="ECO:0008006" key="4">
    <source>
        <dbReference type="Google" id="ProtNLM"/>
    </source>
</evidence>
<name>A0ABV6ZWR8_9PROT</name>
<organism evidence="2 3">
    <name type="scientific">Hyphobacterium vulgare</name>
    <dbReference type="NCBI Taxonomy" id="1736751"/>
    <lineage>
        <taxon>Bacteria</taxon>
        <taxon>Pseudomonadati</taxon>
        <taxon>Pseudomonadota</taxon>
        <taxon>Alphaproteobacteria</taxon>
        <taxon>Maricaulales</taxon>
        <taxon>Maricaulaceae</taxon>
        <taxon>Hyphobacterium</taxon>
    </lineage>
</organism>
<evidence type="ECO:0000313" key="3">
    <source>
        <dbReference type="Proteomes" id="UP001595379"/>
    </source>
</evidence>
<dbReference type="Proteomes" id="UP001595379">
    <property type="component" value="Unassembled WGS sequence"/>
</dbReference>
<dbReference type="EMBL" id="JBHRSV010000010">
    <property type="protein sequence ID" value="MFC2925838.1"/>
    <property type="molecule type" value="Genomic_DNA"/>
</dbReference>
<comment type="caution">
    <text evidence="2">The sequence shown here is derived from an EMBL/GenBank/DDBJ whole genome shotgun (WGS) entry which is preliminary data.</text>
</comment>
<keyword evidence="3" id="KW-1185">Reference proteome</keyword>
<evidence type="ECO:0000256" key="1">
    <source>
        <dbReference type="SAM" id="Phobius"/>
    </source>
</evidence>